<keyword evidence="3" id="KW-0732">Signal</keyword>
<evidence type="ECO:0000256" key="3">
    <source>
        <dbReference type="SAM" id="SignalP"/>
    </source>
</evidence>
<sequence length="159" mass="15828">MTPLAIATIVVVAACAALSVALAAVDIATHRLPNRLVLGLTGAAASLAVLSAIEQASMGPIAGAAGAGVVLFVVYYLLHRGGRALGGGDVKLAAAIGLLTGTHDWVAPLVATALAFFCGGLVAVVVIAARRGDRHTRIPFGPFMLLGAWAVVGGVWAGI</sequence>
<dbReference type="PANTHER" id="PTHR30487">
    <property type="entry name" value="TYPE 4 PREPILIN-LIKE PROTEINS LEADER PEPTIDE-PROCESSING ENZYME"/>
    <property type="match status" value="1"/>
</dbReference>
<evidence type="ECO:0000256" key="2">
    <source>
        <dbReference type="SAM" id="Phobius"/>
    </source>
</evidence>
<keyword evidence="5" id="KW-0808">Transferase</keyword>
<dbReference type="Proteomes" id="UP001260188">
    <property type="component" value="Unassembled WGS sequence"/>
</dbReference>
<keyword evidence="2" id="KW-0812">Transmembrane</keyword>
<feature type="domain" description="Prepilin type IV endopeptidase peptidase" evidence="4">
    <location>
        <begin position="15"/>
        <end position="124"/>
    </location>
</feature>
<dbReference type="InterPro" id="IPR000045">
    <property type="entry name" value="Prepilin_IV_endopep_pep"/>
</dbReference>
<dbReference type="GO" id="GO:0004190">
    <property type="term" value="F:aspartic-type endopeptidase activity"/>
    <property type="evidence" value="ECO:0007669"/>
    <property type="project" value="UniProtKB-EC"/>
</dbReference>
<evidence type="ECO:0000256" key="1">
    <source>
        <dbReference type="ARBA" id="ARBA00005801"/>
    </source>
</evidence>
<organism evidence="5 6">
    <name type="scientific">Microbacterium paludicola</name>
    <dbReference type="NCBI Taxonomy" id="300019"/>
    <lineage>
        <taxon>Bacteria</taxon>
        <taxon>Bacillati</taxon>
        <taxon>Actinomycetota</taxon>
        <taxon>Actinomycetes</taxon>
        <taxon>Micrococcales</taxon>
        <taxon>Microbacteriaceae</taxon>
        <taxon>Microbacterium</taxon>
    </lineage>
</organism>
<feature type="signal peptide" evidence="3">
    <location>
        <begin position="1"/>
        <end position="23"/>
    </location>
</feature>
<keyword evidence="2" id="KW-1133">Transmembrane helix</keyword>
<dbReference type="RefSeq" id="WP_064956863.1">
    <property type="nucleotide sequence ID" value="NZ_JAVIZA010000001.1"/>
</dbReference>
<dbReference type="EMBL" id="JAVIZA010000001">
    <property type="protein sequence ID" value="MDR6165916.1"/>
    <property type="molecule type" value="Genomic_DNA"/>
</dbReference>
<feature type="transmembrane region" description="Helical" evidence="2">
    <location>
        <begin position="60"/>
        <end position="78"/>
    </location>
</feature>
<dbReference type="Gene3D" id="1.20.120.1220">
    <property type="match status" value="1"/>
</dbReference>
<name>A0ABU1HWY0_9MICO</name>
<dbReference type="EC" id="3.4.23.43" evidence="5"/>
<feature type="transmembrane region" description="Helical" evidence="2">
    <location>
        <begin position="140"/>
        <end position="158"/>
    </location>
</feature>
<evidence type="ECO:0000313" key="5">
    <source>
        <dbReference type="EMBL" id="MDR6165916.1"/>
    </source>
</evidence>
<evidence type="ECO:0000313" key="6">
    <source>
        <dbReference type="Proteomes" id="UP001260188"/>
    </source>
</evidence>
<comment type="caution">
    <text evidence="5">The sequence shown here is derived from an EMBL/GenBank/DDBJ whole genome shotgun (WGS) entry which is preliminary data.</text>
</comment>
<accession>A0ABU1HWY0</accession>
<dbReference type="PANTHER" id="PTHR30487:SF0">
    <property type="entry name" value="PREPILIN LEADER PEPTIDASE_N-METHYLTRANSFERASE-RELATED"/>
    <property type="match status" value="1"/>
</dbReference>
<dbReference type="GO" id="GO:0032259">
    <property type="term" value="P:methylation"/>
    <property type="evidence" value="ECO:0007669"/>
    <property type="project" value="UniProtKB-KW"/>
</dbReference>
<feature type="transmembrane region" description="Helical" evidence="2">
    <location>
        <begin position="105"/>
        <end position="128"/>
    </location>
</feature>
<comment type="similarity">
    <text evidence="1">Belongs to the peptidase A24 family.</text>
</comment>
<keyword evidence="5" id="KW-0378">Hydrolase</keyword>
<keyword evidence="5" id="KW-0489">Methyltransferase</keyword>
<evidence type="ECO:0000259" key="4">
    <source>
        <dbReference type="Pfam" id="PF01478"/>
    </source>
</evidence>
<keyword evidence="6" id="KW-1185">Reference proteome</keyword>
<keyword evidence="2" id="KW-0472">Membrane</keyword>
<dbReference type="Pfam" id="PF01478">
    <property type="entry name" value="Peptidase_A24"/>
    <property type="match status" value="1"/>
</dbReference>
<gene>
    <name evidence="5" type="ORF">QE367_000120</name>
</gene>
<feature type="chain" id="PRO_5045056057" evidence="3">
    <location>
        <begin position="24"/>
        <end position="159"/>
    </location>
</feature>
<feature type="transmembrane region" description="Helical" evidence="2">
    <location>
        <begin position="33"/>
        <end position="53"/>
    </location>
</feature>
<dbReference type="GO" id="GO:0008168">
    <property type="term" value="F:methyltransferase activity"/>
    <property type="evidence" value="ECO:0007669"/>
    <property type="project" value="UniProtKB-KW"/>
</dbReference>
<reference evidence="5 6" key="1">
    <citation type="submission" date="2023-08" db="EMBL/GenBank/DDBJ databases">
        <title>Functional and genomic diversity of the sorghum phyllosphere microbiome.</title>
        <authorList>
            <person name="Shade A."/>
        </authorList>
    </citation>
    <scope>NUCLEOTIDE SEQUENCE [LARGE SCALE GENOMIC DNA]</scope>
    <source>
        <strain evidence="5 6">SORGH_AS_0919</strain>
    </source>
</reference>
<protein>
    <submittedName>
        <fullName evidence="5">Leader peptidase (Prepilin peptidase)/N-methyltransferase</fullName>
        <ecNumber evidence="5">2.1.1.-</ecNumber>
        <ecNumber evidence="5">3.4.23.43</ecNumber>
    </submittedName>
</protein>
<proteinExistence type="inferred from homology"/>
<dbReference type="InterPro" id="IPR050882">
    <property type="entry name" value="Prepilin_peptidase/N-MTase"/>
</dbReference>
<dbReference type="EC" id="2.1.1.-" evidence="5"/>